<sequence length="199" mass="23507">MYRKDRIPLKTLIMEGSSRLKECLAHTSDDALEEKAILNEFYRCCIHSWSNKEDSILWERHSIAMTIRSYREEDGLNKEGWQYVQSKGMKMLGHIAPISFLKARYAETRRRQDGSVELIVNNPTADINRCILYKKWDSMADAFLASTYDNLIYWPGKKRKQFLDASDWQCVQHWFRQKFGCCPTQTQLQARTRIVLSKR</sequence>
<protein>
    <submittedName>
        <fullName evidence="1">Uncharacterized protein</fullName>
    </submittedName>
</protein>
<dbReference type="Proteomes" id="UP000775213">
    <property type="component" value="Unassembled WGS sequence"/>
</dbReference>
<keyword evidence="2" id="KW-1185">Reference proteome</keyword>
<organism evidence="1 2">
    <name type="scientific">Dendrobium chrysotoxum</name>
    <name type="common">Orchid</name>
    <dbReference type="NCBI Taxonomy" id="161865"/>
    <lineage>
        <taxon>Eukaryota</taxon>
        <taxon>Viridiplantae</taxon>
        <taxon>Streptophyta</taxon>
        <taxon>Embryophyta</taxon>
        <taxon>Tracheophyta</taxon>
        <taxon>Spermatophyta</taxon>
        <taxon>Magnoliopsida</taxon>
        <taxon>Liliopsida</taxon>
        <taxon>Asparagales</taxon>
        <taxon>Orchidaceae</taxon>
        <taxon>Epidendroideae</taxon>
        <taxon>Malaxideae</taxon>
        <taxon>Dendrobiinae</taxon>
        <taxon>Dendrobium</taxon>
    </lineage>
</organism>
<proteinExistence type="predicted"/>
<comment type="caution">
    <text evidence="1">The sequence shown here is derived from an EMBL/GenBank/DDBJ whole genome shotgun (WGS) entry which is preliminary data.</text>
</comment>
<evidence type="ECO:0000313" key="1">
    <source>
        <dbReference type="EMBL" id="KAH0465516.1"/>
    </source>
</evidence>
<accession>A0AAV7HAB7</accession>
<dbReference type="AlphaFoldDB" id="A0AAV7HAB7"/>
<evidence type="ECO:0000313" key="2">
    <source>
        <dbReference type="Proteomes" id="UP000775213"/>
    </source>
</evidence>
<dbReference type="EMBL" id="JAGFBR010000006">
    <property type="protein sequence ID" value="KAH0465516.1"/>
    <property type="molecule type" value="Genomic_DNA"/>
</dbReference>
<gene>
    <name evidence="1" type="ORF">IEQ34_005619</name>
</gene>
<name>A0AAV7HAB7_DENCH</name>
<reference evidence="1 2" key="1">
    <citation type="journal article" date="2021" name="Hortic Res">
        <title>Chromosome-scale assembly of the Dendrobium chrysotoxum genome enhances the understanding of orchid evolution.</title>
        <authorList>
            <person name="Zhang Y."/>
            <person name="Zhang G.Q."/>
            <person name="Zhang D."/>
            <person name="Liu X.D."/>
            <person name="Xu X.Y."/>
            <person name="Sun W.H."/>
            <person name="Yu X."/>
            <person name="Zhu X."/>
            <person name="Wang Z.W."/>
            <person name="Zhao X."/>
            <person name="Zhong W.Y."/>
            <person name="Chen H."/>
            <person name="Yin W.L."/>
            <person name="Huang T."/>
            <person name="Niu S.C."/>
            <person name="Liu Z.J."/>
        </authorList>
    </citation>
    <scope>NUCLEOTIDE SEQUENCE [LARGE SCALE GENOMIC DNA]</scope>
    <source>
        <strain evidence="1">Lindl</strain>
    </source>
</reference>